<proteinExistence type="predicted"/>
<keyword evidence="2" id="KW-1185">Reference proteome</keyword>
<comment type="caution">
    <text evidence="1">The sequence shown here is derived from an EMBL/GenBank/DDBJ whole genome shotgun (WGS) entry which is preliminary data.</text>
</comment>
<organism evidence="1 2">
    <name type="scientific">Persea americana</name>
    <name type="common">Avocado</name>
    <dbReference type="NCBI Taxonomy" id="3435"/>
    <lineage>
        <taxon>Eukaryota</taxon>
        <taxon>Viridiplantae</taxon>
        <taxon>Streptophyta</taxon>
        <taxon>Embryophyta</taxon>
        <taxon>Tracheophyta</taxon>
        <taxon>Spermatophyta</taxon>
        <taxon>Magnoliopsida</taxon>
        <taxon>Magnoliidae</taxon>
        <taxon>Laurales</taxon>
        <taxon>Lauraceae</taxon>
        <taxon>Persea</taxon>
    </lineage>
</organism>
<dbReference type="EMBL" id="CM056815">
    <property type="protein sequence ID" value="KAJ8630305.1"/>
    <property type="molecule type" value="Genomic_DNA"/>
</dbReference>
<dbReference type="Proteomes" id="UP001234297">
    <property type="component" value="Chromosome 7"/>
</dbReference>
<reference evidence="1 2" key="1">
    <citation type="journal article" date="2022" name="Hortic Res">
        <title>A haplotype resolved chromosomal level avocado genome allows analysis of novel avocado genes.</title>
        <authorList>
            <person name="Nath O."/>
            <person name="Fletcher S.J."/>
            <person name="Hayward A."/>
            <person name="Shaw L.M."/>
            <person name="Masouleh A.K."/>
            <person name="Furtado A."/>
            <person name="Henry R.J."/>
            <person name="Mitter N."/>
        </authorList>
    </citation>
    <scope>NUCLEOTIDE SEQUENCE [LARGE SCALE GENOMIC DNA]</scope>
    <source>
        <strain evidence="2">cv. Hass</strain>
    </source>
</reference>
<evidence type="ECO:0000313" key="2">
    <source>
        <dbReference type="Proteomes" id="UP001234297"/>
    </source>
</evidence>
<sequence length="383" mass="43846">MDRYLWEALIEEKHQQRLRIARETQDIRASNCRWISLAMKNIKTLSPTPPNCPAATTLFLYGNLEMKSIPDDFFEHMNHLKVLHLSFTTLISLSSSISHLHNCLRFIKLQNCLSLETFPPSFKYLESLQLLDLHNTPLSRLPDDSFDHMYSLRLLDLSHTKICSLSSSICNCCKLKQLFLKASHLPTSYTSIKKLLLAHCKALVFVFVPHLQQLPALRELDISGCIVLGLENIPLNGCMPNVGLRNMTGSLTQTASLSLKVFWSSETIQLPHIANLEYLELSGNKIKEFPYDICELTCLKCLDLVNMRQLKRVQWEKIKWLPQILNWDQCGYYNFKHDRGCLSSETQQTFANEGGAFAIISVSNANIFETLNDSSPLWENCFT</sequence>
<gene>
    <name evidence="1" type="ORF">MRB53_023628</name>
</gene>
<evidence type="ECO:0000313" key="1">
    <source>
        <dbReference type="EMBL" id="KAJ8630305.1"/>
    </source>
</evidence>
<name>A0ACC2LAM7_PERAE</name>
<accession>A0ACC2LAM7</accession>
<protein>
    <submittedName>
        <fullName evidence="1">Uncharacterized protein</fullName>
    </submittedName>
</protein>